<gene>
    <name evidence="1" type="ORF">GNY06_11315</name>
</gene>
<dbReference type="Gene3D" id="3.90.1720.80">
    <property type="match status" value="1"/>
</dbReference>
<evidence type="ECO:0008006" key="3">
    <source>
        <dbReference type="Google" id="ProtNLM"/>
    </source>
</evidence>
<reference evidence="1 2" key="1">
    <citation type="submission" date="2019-11" db="EMBL/GenBank/DDBJ databases">
        <title>Characterization of Elizabethkingia argenteiflava sp. nov., isolated from inner surface of Soybean Pods.</title>
        <authorList>
            <person name="Mo S."/>
        </authorList>
    </citation>
    <scope>NUCLEOTIDE SEQUENCE [LARGE SCALE GENOMIC DNA]</scope>
    <source>
        <strain evidence="1 2">YB22</strain>
    </source>
</reference>
<proteinExistence type="predicted"/>
<dbReference type="Proteomes" id="UP000553459">
    <property type="component" value="Unassembled WGS sequence"/>
</dbReference>
<evidence type="ECO:0000313" key="1">
    <source>
        <dbReference type="EMBL" id="NAW51928.1"/>
    </source>
</evidence>
<sequence>MGVALEKSKVDLSSFRGARCWFGHNPRHILRAQELADWISKKYTIFGIKRVYKRKDHPKMSSSDFYGKKGIVFIKDGWGPTDHIDLWNGYEMRGGDFSYLKLGVEIWFWRLS</sequence>
<comment type="caution">
    <text evidence="1">The sequence shown here is derived from an EMBL/GenBank/DDBJ whole genome shotgun (WGS) entry which is preliminary data.</text>
</comment>
<keyword evidence="2" id="KW-1185">Reference proteome</keyword>
<dbReference type="AlphaFoldDB" id="A0A845PZZ0"/>
<accession>A0A845PZZ0</accession>
<dbReference type="EMBL" id="JAAABJ010000637">
    <property type="protein sequence ID" value="NAW51928.1"/>
    <property type="molecule type" value="Genomic_DNA"/>
</dbReference>
<dbReference type="Pfam" id="PF14113">
    <property type="entry name" value="Tae4"/>
    <property type="match status" value="1"/>
</dbReference>
<name>A0A845PZZ0_9FLAO</name>
<evidence type="ECO:0000313" key="2">
    <source>
        <dbReference type="Proteomes" id="UP000553459"/>
    </source>
</evidence>
<organism evidence="1 2">
    <name type="scientific">Elizabethkingia argenteiflava</name>
    <dbReference type="NCBI Taxonomy" id="2681556"/>
    <lineage>
        <taxon>Bacteria</taxon>
        <taxon>Pseudomonadati</taxon>
        <taxon>Bacteroidota</taxon>
        <taxon>Flavobacteriia</taxon>
        <taxon>Flavobacteriales</taxon>
        <taxon>Weeksellaceae</taxon>
        <taxon>Elizabethkingia</taxon>
    </lineage>
</organism>
<dbReference type="InterPro" id="IPR025562">
    <property type="entry name" value="Tae4"/>
</dbReference>
<protein>
    <recommendedName>
        <fullName evidence="3">Type VI secretion system (T6SS), amidase effector protein 4</fullName>
    </recommendedName>
</protein>